<accession>A0A226DQI8</accession>
<feature type="transmembrane region" description="Helical" evidence="1">
    <location>
        <begin position="328"/>
        <end position="348"/>
    </location>
</feature>
<dbReference type="EMBL" id="LNIX01000013">
    <property type="protein sequence ID" value="OXA47469.1"/>
    <property type="molecule type" value="Genomic_DNA"/>
</dbReference>
<sequence length="386" mass="44368">METVGMNCTGIFAKYKSTRKTSFSPWLFLAATCFEETSSVPPSLDGKYYFRLTLWVWTLISTFLTNCYSCLMITDLNSPLPGARFEKWDDLLCNYAKQKKTHGNEGNHKDMLNINFHLLKLWHERGQRTQSENPYYSVDCFKLISNIETKSSGIVFLKFLEFLFVEYYQLSRNLGKEFESAILPRQTQILLSILNPKHGRLPKGIDKIKNLTEGAVQSLIESEIVDCSSKSAFMANSHELDDEHIFLSKYYYWLNFQKGKDTLYSTPTGNFFNKAGPSKIPHYYRSMLETGIYNRLLLEDVLSKATLRKPAVKAAPKPWVEGTLNGSLITLFVLYGCLSLTALAAFSWESRLCTLKVFLGTKKILKHLKWQKILKLVKQLHVYKNG</sequence>
<keyword evidence="3" id="KW-1185">Reference proteome</keyword>
<proteinExistence type="predicted"/>
<keyword evidence="1" id="KW-1133">Transmembrane helix</keyword>
<evidence type="ECO:0000256" key="1">
    <source>
        <dbReference type="SAM" id="Phobius"/>
    </source>
</evidence>
<evidence type="ECO:0000313" key="3">
    <source>
        <dbReference type="Proteomes" id="UP000198287"/>
    </source>
</evidence>
<keyword evidence="1" id="KW-0812">Transmembrane</keyword>
<reference evidence="2 3" key="1">
    <citation type="submission" date="2015-12" db="EMBL/GenBank/DDBJ databases">
        <title>The genome of Folsomia candida.</title>
        <authorList>
            <person name="Faddeeva A."/>
            <person name="Derks M.F."/>
            <person name="Anvar Y."/>
            <person name="Smit S."/>
            <person name="Van Straalen N."/>
            <person name="Roelofs D."/>
        </authorList>
    </citation>
    <scope>NUCLEOTIDE SEQUENCE [LARGE SCALE GENOMIC DNA]</scope>
    <source>
        <strain evidence="2 3">VU population</strain>
        <tissue evidence="2">Whole body</tissue>
    </source>
</reference>
<evidence type="ECO:0008006" key="4">
    <source>
        <dbReference type="Google" id="ProtNLM"/>
    </source>
</evidence>
<dbReference type="Proteomes" id="UP000198287">
    <property type="component" value="Unassembled WGS sequence"/>
</dbReference>
<organism evidence="2 3">
    <name type="scientific">Folsomia candida</name>
    <name type="common">Springtail</name>
    <dbReference type="NCBI Taxonomy" id="158441"/>
    <lineage>
        <taxon>Eukaryota</taxon>
        <taxon>Metazoa</taxon>
        <taxon>Ecdysozoa</taxon>
        <taxon>Arthropoda</taxon>
        <taxon>Hexapoda</taxon>
        <taxon>Collembola</taxon>
        <taxon>Entomobryomorpha</taxon>
        <taxon>Isotomoidea</taxon>
        <taxon>Isotomidae</taxon>
        <taxon>Proisotominae</taxon>
        <taxon>Folsomia</taxon>
    </lineage>
</organism>
<gene>
    <name evidence="2" type="ORF">Fcan01_18048</name>
</gene>
<name>A0A226DQI8_FOLCA</name>
<protein>
    <recommendedName>
        <fullName evidence="4">Ionotropic glutamate receptor C-terminal domain-containing protein</fullName>
    </recommendedName>
</protein>
<dbReference type="AlphaFoldDB" id="A0A226DQI8"/>
<evidence type="ECO:0000313" key="2">
    <source>
        <dbReference type="EMBL" id="OXA47469.1"/>
    </source>
</evidence>
<comment type="caution">
    <text evidence="2">The sequence shown here is derived from an EMBL/GenBank/DDBJ whole genome shotgun (WGS) entry which is preliminary data.</text>
</comment>
<keyword evidence="1" id="KW-0472">Membrane</keyword>